<evidence type="ECO:0000313" key="3">
    <source>
        <dbReference type="Proteomes" id="UP000825935"/>
    </source>
</evidence>
<dbReference type="Gene3D" id="2.120.10.10">
    <property type="match status" value="1"/>
</dbReference>
<gene>
    <name evidence="2" type="ORF">KP509_21G040800</name>
</gene>
<organism evidence="2 3">
    <name type="scientific">Ceratopteris richardii</name>
    <name type="common">Triangle waterfern</name>
    <dbReference type="NCBI Taxonomy" id="49495"/>
    <lineage>
        <taxon>Eukaryota</taxon>
        <taxon>Viridiplantae</taxon>
        <taxon>Streptophyta</taxon>
        <taxon>Embryophyta</taxon>
        <taxon>Tracheophyta</taxon>
        <taxon>Polypodiopsida</taxon>
        <taxon>Polypodiidae</taxon>
        <taxon>Polypodiales</taxon>
        <taxon>Pteridineae</taxon>
        <taxon>Pteridaceae</taxon>
        <taxon>Parkerioideae</taxon>
        <taxon>Ceratopteris</taxon>
    </lineage>
</organism>
<sequence length="407" mass="44877">METLALKILPSLVSLISIRSILWSALLGLFLNLTGATILSENPSAPSNVEVSRAYSLLRPVTPFDDGMVSLASSGANTTQSSLLRITMEKKSEASDSRISAGETNQTAIQNSYISSTIGDGCNSNAKSVKFVGAPCGNSVFSTPAHPAIVLEDYTFDLGHASFPSCHASTFVEVEEGVFFVAYFGGTYEGEPDVKIWGQFYKGGIWSEPEVIDEEPDVPLWNPVLFKMPDGQLLIFYKIGPEVQKWSGFMKRSFDNGLSWSEREQLPPGILGPTKNKPLLLEDGSLICGSSVESYMAWGAWVEITHDYGATWSKYGPIYVQDLPMGVIQPVPFMTQKGHIRILLRATEEIGKICFSDSFDNGHTWTYALPTTIESPNSGNRWNQIERWSDSAHSQCRLTRNFESIRL</sequence>
<comment type="caution">
    <text evidence="2">The sequence shown here is derived from an EMBL/GenBank/DDBJ whole genome shotgun (WGS) entry which is preliminary data.</text>
</comment>
<proteinExistence type="predicted"/>
<dbReference type="PANTHER" id="PTHR43752:SF2">
    <property type="entry name" value="BNR_ASP-BOX REPEAT FAMILY PROTEIN"/>
    <property type="match status" value="1"/>
</dbReference>
<dbReference type="SUPFAM" id="SSF50939">
    <property type="entry name" value="Sialidases"/>
    <property type="match status" value="1"/>
</dbReference>
<dbReference type="InterPro" id="IPR036278">
    <property type="entry name" value="Sialidase_sf"/>
</dbReference>
<dbReference type="CDD" id="cd15482">
    <property type="entry name" value="Sialidase_non-viral"/>
    <property type="match status" value="1"/>
</dbReference>
<reference evidence="2" key="1">
    <citation type="submission" date="2021-08" db="EMBL/GenBank/DDBJ databases">
        <title>WGS assembly of Ceratopteris richardii.</title>
        <authorList>
            <person name="Marchant D.B."/>
            <person name="Chen G."/>
            <person name="Jenkins J."/>
            <person name="Shu S."/>
            <person name="Leebens-Mack J."/>
            <person name="Grimwood J."/>
            <person name="Schmutz J."/>
            <person name="Soltis P."/>
            <person name="Soltis D."/>
            <person name="Chen Z.-H."/>
        </authorList>
    </citation>
    <scope>NUCLEOTIDE SEQUENCE</scope>
    <source>
        <strain evidence="2">Whitten #5841</strain>
        <tissue evidence="2">Leaf</tissue>
    </source>
</reference>
<name>A0A8T2S9J5_CERRI</name>
<keyword evidence="3" id="KW-1185">Reference proteome</keyword>
<dbReference type="EMBL" id="CM035426">
    <property type="protein sequence ID" value="KAH7315228.1"/>
    <property type="molecule type" value="Genomic_DNA"/>
</dbReference>
<dbReference type="OrthoDB" id="504663at2759"/>
<dbReference type="InterPro" id="IPR011040">
    <property type="entry name" value="Sialidase"/>
</dbReference>
<feature type="domain" description="Sialidase" evidence="1">
    <location>
        <begin position="179"/>
        <end position="379"/>
    </location>
</feature>
<dbReference type="PANTHER" id="PTHR43752">
    <property type="entry name" value="BNR/ASP-BOX REPEAT FAMILY PROTEIN"/>
    <property type="match status" value="1"/>
</dbReference>
<evidence type="ECO:0000313" key="2">
    <source>
        <dbReference type="EMBL" id="KAH7315228.1"/>
    </source>
</evidence>
<dbReference type="AlphaFoldDB" id="A0A8T2S9J5"/>
<dbReference type="Proteomes" id="UP000825935">
    <property type="component" value="Chromosome 21"/>
</dbReference>
<dbReference type="Pfam" id="PF13088">
    <property type="entry name" value="BNR_2"/>
    <property type="match status" value="1"/>
</dbReference>
<accession>A0A8T2S9J5</accession>
<protein>
    <recommendedName>
        <fullName evidence="1">Sialidase domain-containing protein</fullName>
    </recommendedName>
</protein>
<evidence type="ECO:0000259" key="1">
    <source>
        <dbReference type="Pfam" id="PF13088"/>
    </source>
</evidence>